<evidence type="ECO:0000313" key="3">
    <source>
        <dbReference type="EMBL" id="CAB4160122.1"/>
    </source>
</evidence>
<dbReference type="EMBL" id="LR796762">
    <property type="protein sequence ID" value="CAB4164395.1"/>
    <property type="molecule type" value="Genomic_DNA"/>
</dbReference>
<evidence type="ECO:0000313" key="2">
    <source>
        <dbReference type="EMBL" id="CAB4156822.1"/>
    </source>
</evidence>
<dbReference type="EMBL" id="LR798341">
    <property type="protein sequence ID" value="CAB5225130.1"/>
    <property type="molecule type" value="Genomic_DNA"/>
</dbReference>
<evidence type="ECO:0000313" key="11">
    <source>
        <dbReference type="EMBL" id="CAB5225130.1"/>
    </source>
</evidence>
<dbReference type="EMBL" id="LR797305">
    <property type="protein sequence ID" value="CAB4200305.1"/>
    <property type="molecule type" value="Genomic_DNA"/>
</dbReference>
<evidence type="ECO:0000313" key="12">
    <source>
        <dbReference type="EMBL" id="CAB5228980.1"/>
    </source>
</evidence>
<dbReference type="EMBL" id="LR796961">
    <property type="protein sequence ID" value="CAB4178392.1"/>
    <property type="molecule type" value="Genomic_DNA"/>
</dbReference>
<evidence type="ECO:0000313" key="5">
    <source>
        <dbReference type="EMBL" id="CAB4172228.1"/>
    </source>
</evidence>
<dbReference type="EMBL" id="LR796878">
    <property type="protein sequence ID" value="CAB4172228.1"/>
    <property type="molecule type" value="Genomic_DNA"/>
</dbReference>
<reference evidence="5" key="1">
    <citation type="submission" date="2020-05" db="EMBL/GenBank/DDBJ databases">
        <authorList>
            <person name="Chiriac C."/>
            <person name="Salcher M."/>
            <person name="Ghai R."/>
            <person name="Kavagutti S V."/>
        </authorList>
    </citation>
    <scope>NUCLEOTIDE SEQUENCE</scope>
</reference>
<dbReference type="EMBL" id="LR796443">
    <property type="protein sequence ID" value="CAB4145211.1"/>
    <property type="molecule type" value="Genomic_DNA"/>
</dbReference>
<gene>
    <name evidence="6" type="ORF">UFOVP1002_143</name>
    <name evidence="7" type="ORF">UFOVP1217_52</name>
    <name evidence="8" type="ORF">UFOVP1343_36</name>
    <name evidence="9" type="ORF">UFOVP1438_85</name>
    <name evidence="12" type="ORF">UFOVP1541_100</name>
    <name evidence="10" type="ORF">UFOVP1592_81</name>
    <name evidence="1" type="ORF">UFOVP465_130</name>
    <name evidence="2" type="ORF">UFOVP666_176</name>
    <name evidence="3" type="ORF">UFOVP727_65</name>
    <name evidence="11" type="ORF">UFOVP741_68</name>
    <name evidence="4" type="ORF">UFOVP819_16</name>
    <name evidence="5" type="ORF">UFOVP926_71</name>
</gene>
<evidence type="ECO:0000313" key="8">
    <source>
        <dbReference type="EMBL" id="CAB4200305.1"/>
    </source>
</evidence>
<evidence type="ECO:0000313" key="4">
    <source>
        <dbReference type="EMBL" id="CAB4164395.1"/>
    </source>
</evidence>
<dbReference type="EMBL" id="LR797395">
    <property type="protein sequence ID" value="CAB4213131.1"/>
    <property type="molecule type" value="Genomic_DNA"/>
</dbReference>
<protein>
    <submittedName>
        <fullName evidence="5">Uncharacterized protein</fullName>
    </submittedName>
</protein>
<sequence length="321" mass="36120">MFIQDDFFDEATLNAIFGDESFFPASMGGGEKVASEPNMYNDPNGSVFSPYMFWDGWWKSPMDTLKKKLIKKIFEGRINTNDVVGFEYWTRTYQEGQYIQPHVDADTARYIHDKSLGTPILGSVWWGVENEEPSFFEIYPHPLKRDSIGSLEKSFIDQILDSSPVESRERIKYKSNRLIIFDAGHELHGTTPSPSGIKQSLIVNVWGKECPPLGLLKGGFHYETGSPVFGKSYRLTVSTPLGNETVSVVFDTDTKAKIEQGKYSTDIQYSIEEGKFISDYKVSTPMIANVSLNLVEDNGNVSGYMKINDYSTLNVKGVISV</sequence>
<organism evidence="5">
    <name type="scientific">uncultured Caudovirales phage</name>
    <dbReference type="NCBI Taxonomy" id="2100421"/>
    <lineage>
        <taxon>Viruses</taxon>
        <taxon>Duplodnaviria</taxon>
        <taxon>Heunggongvirae</taxon>
        <taxon>Uroviricota</taxon>
        <taxon>Caudoviricetes</taxon>
        <taxon>Peduoviridae</taxon>
        <taxon>Maltschvirus</taxon>
        <taxon>Maltschvirus maltsch</taxon>
    </lineage>
</organism>
<evidence type="ECO:0000313" key="7">
    <source>
        <dbReference type="EMBL" id="CAB4191584.1"/>
    </source>
</evidence>
<evidence type="ECO:0000313" key="1">
    <source>
        <dbReference type="EMBL" id="CAB4145211.1"/>
    </source>
</evidence>
<dbReference type="EMBL" id="LR798395">
    <property type="protein sequence ID" value="CAB5228980.1"/>
    <property type="molecule type" value="Genomic_DNA"/>
</dbReference>
<evidence type="ECO:0000313" key="6">
    <source>
        <dbReference type="EMBL" id="CAB4178392.1"/>
    </source>
</evidence>
<dbReference type="EMBL" id="LR796698">
    <property type="protein sequence ID" value="CAB4160122.1"/>
    <property type="molecule type" value="Genomic_DNA"/>
</dbReference>
<dbReference type="EMBL" id="LR797177">
    <property type="protein sequence ID" value="CAB4191584.1"/>
    <property type="molecule type" value="Genomic_DNA"/>
</dbReference>
<name>A0A6J5PT63_9CAUD</name>
<proteinExistence type="predicted"/>
<accession>A0A6J5PT63</accession>
<dbReference type="EMBL" id="LR796644">
    <property type="protein sequence ID" value="CAB4156822.1"/>
    <property type="molecule type" value="Genomic_DNA"/>
</dbReference>
<evidence type="ECO:0000313" key="9">
    <source>
        <dbReference type="EMBL" id="CAB4213131.1"/>
    </source>
</evidence>
<evidence type="ECO:0000313" key="10">
    <source>
        <dbReference type="EMBL" id="CAB4217760.1"/>
    </source>
</evidence>
<dbReference type="EMBL" id="LR797452">
    <property type="protein sequence ID" value="CAB4217760.1"/>
    <property type="molecule type" value="Genomic_DNA"/>
</dbReference>